<dbReference type="SUPFAM" id="SSF50494">
    <property type="entry name" value="Trypsin-like serine proteases"/>
    <property type="match status" value="1"/>
</dbReference>
<dbReference type="SUPFAM" id="SSF54060">
    <property type="entry name" value="His-Me finger endonucleases"/>
    <property type="match status" value="1"/>
</dbReference>
<keyword evidence="2" id="KW-0378">Hydrolase</keyword>
<dbReference type="Pfam" id="PF13365">
    <property type="entry name" value="Trypsin_2"/>
    <property type="match status" value="1"/>
</dbReference>
<dbReference type="AlphaFoldDB" id="A0A3M8WEZ0"/>
<accession>A0A3M8WEZ0</accession>
<name>A0A3M8WEZ0_9ACTN</name>
<dbReference type="EMBL" id="RIBZ01000187">
    <property type="protein sequence ID" value="RNG26483.1"/>
    <property type="molecule type" value="Genomic_DNA"/>
</dbReference>
<evidence type="ECO:0000313" key="5">
    <source>
        <dbReference type="Proteomes" id="UP000275401"/>
    </source>
</evidence>
<dbReference type="InterPro" id="IPR044925">
    <property type="entry name" value="His-Me_finger_sf"/>
</dbReference>
<dbReference type="GO" id="GO:0016787">
    <property type="term" value="F:hydrolase activity"/>
    <property type="evidence" value="ECO:0007669"/>
    <property type="project" value="UniProtKB-KW"/>
</dbReference>
<evidence type="ECO:0000256" key="2">
    <source>
        <dbReference type="ARBA" id="ARBA00022801"/>
    </source>
</evidence>
<feature type="compositionally biased region" description="Pro residues" evidence="3">
    <location>
        <begin position="420"/>
        <end position="436"/>
    </location>
</feature>
<feature type="region of interest" description="Disordered" evidence="3">
    <location>
        <begin position="415"/>
        <end position="437"/>
    </location>
</feature>
<dbReference type="PANTHER" id="PTHR33607">
    <property type="entry name" value="ENDONUCLEASE-1"/>
    <property type="match status" value="1"/>
</dbReference>
<dbReference type="GO" id="GO:0004519">
    <property type="term" value="F:endonuclease activity"/>
    <property type="evidence" value="ECO:0007669"/>
    <property type="project" value="UniProtKB-KW"/>
</dbReference>
<dbReference type="RefSeq" id="WP_123100394.1">
    <property type="nucleotide sequence ID" value="NZ_RIBZ01000187.1"/>
</dbReference>
<keyword evidence="5" id="KW-1185">Reference proteome</keyword>
<protein>
    <submittedName>
        <fullName evidence="4">Endonuclease I</fullName>
    </submittedName>
</protein>
<evidence type="ECO:0000313" key="4">
    <source>
        <dbReference type="EMBL" id="RNG26483.1"/>
    </source>
</evidence>
<dbReference type="InterPro" id="IPR043504">
    <property type="entry name" value="Peptidase_S1_PA_chymotrypsin"/>
</dbReference>
<reference evidence="4 5" key="1">
    <citation type="submission" date="2018-11" db="EMBL/GenBank/DDBJ databases">
        <title>The Potential of Streptomyces as Biocontrol Agents against the Tomato grey mould, Botrytis cinerea (Gray mold) Frontiers in Microbiology.</title>
        <authorList>
            <person name="Li D."/>
        </authorList>
    </citation>
    <scope>NUCLEOTIDE SEQUENCE [LARGE SCALE GENOMIC DNA]</scope>
    <source>
        <strain evidence="4 5">NEAU-LD23</strain>
    </source>
</reference>
<evidence type="ECO:0000256" key="1">
    <source>
        <dbReference type="ARBA" id="ARBA00022722"/>
    </source>
</evidence>
<organism evidence="4 5">
    <name type="scientific">Streptomyces botrytidirepellens</name>
    <dbReference type="NCBI Taxonomy" id="2486417"/>
    <lineage>
        <taxon>Bacteria</taxon>
        <taxon>Bacillati</taxon>
        <taxon>Actinomycetota</taxon>
        <taxon>Actinomycetes</taxon>
        <taxon>Kitasatosporales</taxon>
        <taxon>Streptomycetaceae</taxon>
        <taxon>Streptomyces</taxon>
    </lineage>
</organism>
<dbReference type="PANTHER" id="PTHR33607:SF2">
    <property type="entry name" value="ENDONUCLEASE-1"/>
    <property type="match status" value="1"/>
</dbReference>
<sequence length="732" mass="79779">MATAELTSERKSDYLAQLTMAAARYTSRTAQRERNQAVLQTQGVLYADAPERVEKRLARLGADWAMARAIEHTPTEPASSGGSTLQLPPEAFTGDALGLERLIGRNNLAPVAFLEEGVQVSRSVGRVTISGPGGGHGTGFMVSPSLLLTNNHVLHSAEEASRSKVAFAFQDGVEGGPLTPAVFPLEPHRLFVTDRALDYSLVAVAPQGTQGEPLSSFGWLMLTETQGKAVIGEFVNIIQHPRGEPKQIALRDNQLVDVLERFLHYASDTREGSSGSPVFNDQWEVVALHHSAVPKTDAEGRPLSVDGTVWRPEMGEQQLAWLANEGVRISRVLRALHEVTLTGAAARLRDEMFTAGLAPSPVESAPPIPSSNGKTALSAANGSQARAPAHATEGAAQLVLPLRIAVGFDTPMSPQATPLAPLPTLEPTPKAAPQPPSAARTDVVSAVEQEVDAALINHQLAQKRPYYDRTADIAARDAYYANVRTGGGDALRRALTALLEETHTPQPRYKPMRLVYPWVDLHKDGRLYGIYSARGFSVEELVRADATVAEARLARVEELLRQESTAGPAEFEAEFDALEASMPFNCEHVVPQSWFAKQEPMRGDLHHLFACEAGCNSFRGNFPYFDFPDFDEALRDACGMRESVGFEPTEGKGAVARATLYFLLRYPGQVGDVAREFPGDRLPVLLTWHENQAVTEYELHRNAAIAEIQGNRNPLIDHPEWAREIDFSGVWP</sequence>
<dbReference type="InterPro" id="IPR009003">
    <property type="entry name" value="Peptidase_S1_PA"/>
</dbReference>
<keyword evidence="4" id="KW-0255">Endonuclease</keyword>
<proteinExistence type="predicted"/>
<feature type="region of interest" description="Disordered" evidence="3">
    <location>
        <begin position="360"/>
        <end position="389"/>
    </location>
</feature>
<evidence type="ECO:0000256" key="3">
    <source>
        <dbReference type="SAM" id="MobiDB-lite"/>
    </source>
</evidence>
<dbReference type="Gene3D" id="2.40.10.10">
    <property type="entry name" value="Trypsin-like serine proteases"/>
    <property type="match status" value="2"/>
</dbReference>
<dbReference type="InterPro" id="IPR007346">
    <property type="entry name" value="Endonuclease-I"/>
</dbReference>
<feature type="compositionally biased region" description="Polar residues" evidence="3">
    <location>
        <begin position="370"/>
        <end position="384"/>
    </location>
</feature>
<comment type="caution">
    <text evidence="4">The sequence shown here is derived from an EMBL/GenBank/DDBJ whole genome shotgun (WGS) entry which is preliminary data.</text>
</comment>
<dbReference type="Pfam" id="PF04231">
    <property type="entry name" value="Endonuclease_1"/>
    <property type="match status" value="1"/>
</dbReference>
<dbReference type="Proteomes" id="UP000275401">
    <property type="component" value="Unassembled WGS sequence"/>
</dbReference>
<keyword evidence="1" id="KW-0540">Nuclease</keyword>
<gene>
    <name evidence="4" type="ORF">EEJ42_14695</name>
</gene>